<feature type="domain" description="Sorting nexin protein WASP-binding" evidence="1">
    <location>
        <begin position="11"/>
        <end position="70"/>
    </location>
</feature>
<name>A0A820F7E6_9BILA</name>
<protein>
    <recommendedName>
        <fullName evidence="1">Sorting nexin protein WASP-binding domain-containing protein</fullName>
    </recommendedName>
</protein>
<dbReference type="Proteomes" id="UP000663873">
    <property type="component" value="Unassembled WGS sequence"/>
</dbReference>
<comment type="caution">
    <text evidence="2">The sequence shown here is derived from an EMBL/GenBank/DDBJ whole genome shotgun (WGS) entry which is preliminary data.</text>
</comment>
<evidence type="ECO:0000313" key="3">
    <source>
        <dbReference type="Proteomes" id="UP000663873"/>
    </source>
</evidence>
<keyword evidence="3" id="KW-1185">Reference proteome</keyword>
<evidence type="ECO:0000313" key="2">
    <source>
        <dbReference type="EMBL" id="CAF4259580.1"/>
    </source>
</evidence>
<dbReference type="EMBL" id="CAJOBP010001162">
    <property type="protein sequence ID" value="CAF4259580.1"/>
    <property type="molecule type" value="Genomic_DNA"/>
</dbReference>
<proteinExistence type="predicted"/>
<dbReference type="InterPro" id="IPR019497">
    <property type="entry name" value="Sorting_nexin_WASP-bd-dom"/>
</dbReference>
<dbReference type="AlphaFoldDB" id="A0A820F7E6"/>
<accession>A0A820F7E6</accession>
<sequence length="71" mass="8463">MRSLQQRPPADFNIILHRSQVLNHVVLAEINFFQKEKVKDLNLYMQTLMNEQIQFYEKITSELKDAAVTFH</sequence>
<evidence type="ECO:0000259" key="1">
    <source>
        <dbReference type="Pfam" id="PF10456"/>
    </source>
</evidence>
<organism evidence="2 3">
    <name type="scientific">Rotaria socialis</name>
    <dbReference type="NCBI Taxonomy" id="392032"/>
    <lineage>
        <taxon>Eukaryota</taxon>
        <taxon>Metazoa</taxon>
        <taxon>Spiralia</taxon>
        <taxon>Gnathifera</taxon>
        <taxon>Rotifera</taxon>
        <taxon>Eurotatoria</taxon>
        <taxon>Bdelloidea</taxon>
        <taxon>Philodinida</taxon>
        <taxon>Philodinidae</taxon>
        <taxon>Rotaria</taxon>
    </lineage>
</organism>
<dbReference type="Pfam" id="PF10456">
    <property type="entry name" value="BAR_3_WASP_bdg"/>
    <property type="match status" value="1"/>
</dbReference>
<gene>
    <name evidence="2" type="ORF">UJA718_LOCUS10074</name>
</gene>
<dbReference type="Gene3D" id="1.20.1270.60">
    <property type="entry name" value="Arfaptin homology (AH) domain/BAR domain"/>
    <property type="match status" value="1"/>
</dbReference>
<dbReference type="InterPro" id="IPR027267">
    <property type="entry name" value="AH/BAR_dom_sf"/>
</dbReference>
<reference evidence="2" key="1">
    <citation type="submission" date="2021-02" db="EMBL/GenBank/DDBJ databases">
        <authorList>
            <person name="Nowell W R."/>
        </authorList>
    </citation>
    <scope>NUCLEOTIDE SEQUENCE</scope>
</reference>